<feature type="transmembrane region" description="Helical" evidence="7">
    <location>
        <begin position="253"/>
        <end position="272"/>
    </location>
</feature>
<keyword evidence="3" id="KW-1003">Cell membrane</keyword>
<dbReference type="RefSeq" id="WP_379679014.1">
    <property type="nucleotide sequence ID" value="NZ_JBHLWP010000010.1"/>
</dbReference>
<accession>A0ABV6FFE2</accession>
<keyword evidence="5 7" id="KW-1133">Transmembrane helix</keyword>
<protein>
    <submittedName>
        <fullName evidence="8">MATE family efflux transporter</fullName>
    </submittedName>
</protein>
<feature type="transmembrane region" description="Helical" evidence="7">
    <location>
        <begin position="394"/>
        <end position="416"/>
    </location>
</feature>
<evidence type="ECO:0000256" key="3">
    <source>
        <dbReference type="ARBA" id="ARBA00022475"/>
    </source>
</evidence>
<feature type="transmembrane region" description="Helical" evidence="7">
    <location>
        <begin position="169"/>
        <end position="188"/>
    </location>
</feature>
<organism evidence="8 9">
    <name type="scientific">Massilia consociata</name>
    <dbReference type="NCBI Taxonomy" id="760117"/>
    <lineage>
        <taxon>Bacteria</taxon>
        <taxon>Pseudomonadati</taxon>
        <taxon>Pseudomonadota</taxon>
        <taxon>Betaproteobacteria</taxon>
        <taxon>Burkholderiales</taxon>
        <taxon>Oxalobacteraceae</taxon>
        <taxon>Telluria group</taxon>
        <taxon>Massilia</taxon>
    </lineage>
</organism>
<keyword evidence="2" id="KW-0813">Transport</keyword>
<evidence type="ECO:0000313" key="9">
    <source>
        <dbReference type="Proteomes" id="UP001589773"/>
    </source>
</evidence>
<evidence type="ECO:0000256" key="4">
    <source>
        <dbReference type="ARBA" id="ARBA00022692"/>
    </source>
</evidence>
<evidence type="ECO:0000256" key="7">
    <source>
        <dbReference type="SAM" id="Phobius"/>
    </source>
</evidence>
<evidence type="ECO:0000256" key="6">
    <source>
        <dbReference type="ARBA" id="ARBA00023136"/>
    </source>
</evidence>
<feature type="transmembrane region" description="Helical" evidence="7">
    <location>
        <begin position="327"/>
        <end position="351"/>
    </location>
</feature>
<dbReference type="InterPro" id="IPR002528">
    <property type="entry name" value="MATE_fam"/>
</dbReference>
<feature type="transmembrane region" description="Helical" evidence="7">
    <location>
        <begin position="200"/>
        <end position="219"/>
    </location>
</feature>
<feature type="transmembrane region" description="Helical" evidence="7">
    <location>
        <begin position="422"/>
        <end position="443"/>
    </location>
</feature>
<keyword evidence="9" id="KW-1185">Reference proteome</keyword>
<dbReference type="Proteomes" id="UP001589773">
    <property type="component" value="Unassembled WGS sequence"/>
</dbReference>
<evidence type="ECO:0000256" key="5">
    <source>
        <dbReference type="ARBA" id="ARBA00022989"/>
    </source>
</evidence>
<feature type="transmembrane region" description="Helical" evidence="7">
    <location>
        <begin position="20"/>
        <end position="43"/>
    </location>
</feature>
<feature type="transmembrane region" description="Helical" evidence="7">
    <location>
        <begin position="89"/>
        <end position="116"/>
    </location>
</feature>
<comment type="subcellular location">
    <subcellularLocation>
        <location evidence="1">Cell membrane</location>
        <topology evidence="1">Multi-pass membrane protein</topology>
    </subcellularLocation>
</comment>
<reference evidence="8 9" key="1">
    <citation type="submission" date="2024-09" db="EMBL/GenBank/DDBJ databases">
        <authorList>
            <person name="Sun Q."/>
            <person name="Mori K."/>
        </authorList>
    </citation>
    <scope>NUCLEOTIDE SEQUENCE [LARGE SCALE GENOMIC DNA]</scope>
    <source>
        <strain evidence="8 9">CCM 7792</strain>
    </source>
</reference>
<evidence type="ECO:0000256" key="1">
    <source>
        <dbReference type="ARBA" id="ARBA00004651"/>
    </source>
</evidence>
<keyword evidence="4 7" id="KW-0812">Transmembrane</keyword>
<gene>
    <name evidence="8" type="ORF">ACFFJK_10130</name>
</gene>
<feature type="transmembrane region" description="Helical" evidence="7">
    <location>
        <begin position="284"/>
        <end position="306"/>
    </location>
</feature>
<dbReference type="PANTHER" id="PTHR43549:SF2">
    <property type="entry name" value="MULTIDRUG RESISTANCE PROTEIN NORM-RELATED"/>
    <property type="match status" value="1"/>
</dbReference>
<sequence length="463" mass="50314">MSNVDFTSQDARKALLRFSLPMMAFSILDYLGMFIGLGWLMALTASVELPATFRLSATVVSILEAGFGGLLSAVYIYANQAFGRKDHALARYLINFGFGIAVVVGVLIALFGDVIGRALLSTFDVGPTVRFQTEQYLGVFWIGYVVVIVHLYGGMLAKMAGAISVIWRYKLAGLGASFVLTPLMIVLAERAGYDVLQATALALIASRVIGLVVLGIELVRRNTFPFQLGVVFLPSRLFSEWGAMLRMAGAETLNGFSLSLSFFFLFVILSYFEAGTLEAVTISQYLTGFFQTILMGVVAAIIPFAAQNAGNRNIDQIAIGVRWMTKWVFIGSLVVMVPFMLAAPALIGTFVPDPVMAARALAYIQITALPWSLVMASFPFIFAVIGVGDSRGTLLLTIWSMYICNLLPVAGVRFLIGDDIRLAAYAEASGHLLTFIGCALYYLRKEKQLRDDWSAPVLVGVPA</sequence>
<dbReference type="InterPro" id="IPR052031">
    <property type="entry name" value="Membrane_Transporter-Flippase"/>
</dbReference>
<evidence type="ECO:0000313" key="8">
    <source>
        <dbReference type="EMBL" id="MFC0252247.1"/>
    </source>
</evidence>
<evidence type="ECO:0000256" key="2">
    <source>
        <dbReference type="ARBA" id="ARBA00022448"/>
    </source>
</evidence>
<comment type="caution">
    <text evidence="8">The sequence shown here is derived from an EMBL/GenBank/DDBJ whole genome shotgun (WGS) entry which is preliminary data.</text>
</comment>
<feature type="transmembrane region" description="Helical" evidence="7">
    <location>
        <begin position="55"/>
        <end position="77"/>
    </location>
</feature>
<dbReference type="PANTHER" id="PTHR43549">
    <property type="entry name" value="MULTIDRUG RESISTANCE PROTEIN YPNP-RELATED"/>
    <property type="match status" value="1"/>
</dbReference>
<proteinExistence type="predicted"/>
<feature type="transmembrane region" description="Helical" evidence="7">
    <location>
        <begin position="136"/>
        <end position="157"/>
    </location>
</feature>
<feature type="transmembrane region" description="Helical" evidence="7">
    <location>
        <begin position="363"/>
        <end position="387"/>
    </location>
</feature>
<name>A0ABV6FFE2_9BURK</name>
<dbReference type="Pfam" id="PF01554">
    <property type="entry name" value="MatE"/>
    <property type="match status" value="1"/>
</dbReference>
<dbReference type="EMBL" id="JBHLWP010000010">
    <property type="protein sequence ID" value="MFC0252247.1"/>
    <property type="molecule type" value="Genomic_DNA"/>
</dbReference>
<keyword evidence="6 7" id="KW-0472">Membrane</keyword>